<evidence type="ECO:0000256" key="5">
    <source>
        <dbReference type="ARBA" id="ARBA00022884"/>
    </source>
</evidence>
<evidence type="ECO:0000256" key="4">
    <source>
        <dbReference type="ARBA" id="ARBA00022552"/>
    </source>
</evidence>
<feature type="region of interest" description="Disordered" evidence="10">
    <location>
        <begin position="1"/>
        <end position="31"/>
    </location>
</feature>
<dbReference type="Pfam" id="PF01479">
    <property type="entry name" value="S4"/>
    <property type="match status" value="1"/>
</dbReference>
<dbReference type="InterPro" id="IPR050188">
    <property type="entry name" value="RluA_PseudoU_synthase"/>
</dbReference>
<dbReference type="Gene3D" id="3.30.2350.10">
    <property type="entry name" value="Pseudouridine synthase"/>
    <property type="match status" value="1"/>
</dbReference>
<dbReference type="InterPro" id="IPR006224">
    <property type="entry name" value="PsdUridine_synth_RluA-like_CS"/>
</dbReference>
<comment type="catalytic activity">
    <reaction evidence="1">
        <text>uridine(955/2504/2580) in 23S rRNA = pseudouridine(955/2504/2580) in 23S rRNA</text>
        <dbReference type="Rhea" id="RHEA:42528"/>
        <dbReference type="Rhea" id="RHEA-COMP:10099"/>
        <dbReference type="Rhea" id="RHEA-COMP:10100"/>
        <dbReference type="ChEBI" id="CHEBI:65314"/>
        <dbReference type="ChEBI" id="CHEBI:65315"/>
        <dbReference type="EC" id="5.4.99.24"/>
    </reaction>
</comment>
<dbReference type="InterPro" id="IPR020103">
    <property type="entry name" value="PsdUridine_synth_cat_dom_sf"/>
</dbReference>
<evidence type="ECO:0000256" key="9">
    <source>
        <dbReference type="RuleBase" id="RU362028"/>
    </source>
</evidence>
<dbReference type="KEGG" id="pacr:FXN63_14780"/>
<evidence type="ECO:0000256" key="2">
    <source>
        <dbReference type="ARBA" id="ARBA00002876"/>
    </source>
</evidence>
<evidence type="ECO:0000256" key="7">
    <source>
        <dbReference type="PIRSR" id="PIRSR606225-1"/>
    </source>
</evidence>
<dbReference type="GO" id="GO:0003723">
    <property type="term" value="F:RNA binding"/>
    <property type="evidence" value="ECO:0007669"/>
    <property type="project" value="UniProtKB-KW"/>
</dbReference>
<evidence type="ECO:0000256" key="6">
    <source>
        <dbReference type="ARBA" id="ARBA00023235"/>
    </source>
</evidence>
<evidence type="ECO:0000256" key="3">
    <source>
        <dbReference type="ARBA" id="ARBA00010876"/>
    </source>
</evidence>
<dbReference type="CDD" id="cd02869">
    <property type="entry name" value="PseudoU_synth_RluA_like"/>
    <property type="match status" value="1"/>
</dbReference>
<dbReference type="Gene3D" id="3.10.290.10">
    <property type="entry name" value="RNA-binding S4 domain"/>
    <property type="match status" value="1"/>
</dbReference>
<comment type="function">
    <text evidence="2">Responsible for synthesis of pseudouridine from uracil at positions 955, 2504 and 2580 in 23S ribosomal RNA.</text>
</comment>
<dbReference type="GO" id="GO:0160141">
    <property type="term" value="F:23S rRNA pseudouridine(955/2504/2580) synthase activity"/>
    <property type="evidence" value="ECO:0007669"/>
    <property type="project" value="UniProtKB-EC"/>
</dbReference>
<dbReference type="SUPFAM" id="SSF55120">
    <property type="entry name" value="Pseudouridine synthase"/>
    <property type="match status" value="1"/>
</dbReference>
<dbReference type="PROSITE" id="PS01129">
    <property type="entry name" value="PSI_RLU"/>
    <property type="match status" value="1"/>
</dbReference>
<dbReference type="PANTHER" id="PTHR21600">
    <property type="entry name" value="MITOCHONDRIAL RNA PSEUDOURIDINE SYNTHASE"/>
    <property type="match status" value="1"/>
</dbReference>
<protein>
    <recommendedName>
        <fullName evidence="9">Pseudouridine synthase</fullName>
        <ecNumber evidence="9">5.4.99.-</ecNumber>
    </recommendedName>
</protein>
<sequence>MTAPPLRKAKSSARPPASPAARAPRPASAPAPAVRMVEIDEAHDGQRLDNFLLRLCKGVPKSHIYKAVRGGEVRVNKGRIQVDYRIKTGDVIRVPPLRLPEVRTDYVPPVEFPIVFEDDAVLVIDKPEGVAVHGGSGVSFGVIEQLRAARPDAKFLELVHRLDRDTSGLLLIAKRRSALTGMHESLRAGGWEKHYLALVDGDWMNARQHVRHPLLKWTTQSGERRVRVDPTGLASHTIFTLKARYGEFSLLDAELKTGRTHQIRVHVAAEGFPIAGDDKYGKDETNAALIARGFKRMFLHAHTLSLPHPLTGERLSLQAPLPPACVAFTEALAAKEDQ</sequence>
<dbReference type="AlphaFoldDB" id="A0A5C0B1F6"/>
<name>A0A5C0B1F6_9BURK</name>
<reference evidence="12 13" key="1">
    <citation type="submission" date="2019-08" db="EMBL/GenBank/DDBJ databases">
        <title>Amphibian skin-associated Pigmentiphaga: genome sequence and occurrence across geography and hosts.</title>
        <authorList>
            <person name="Bletz M.C."/>
            <person name="Bunk B."/>
            <person name="Sproeer C."/>
            <person name="Biwer P."/>
            <person name="Reiter S."/>
            <person name="Rabemananjara F.C.E."/>
            <person name="Schulz S."/>
            <person name="Overmann J."/>
            <person name="Vences M."/>
        </authorList>
    </citation>
    <scope>NUCLEOTIDE SEQUENCE [LARGE SCALE GENOMIC DNA]</scope>
    <source>
        <strain evidence="12 13">Mada1488</strain>
    </source>
</reference>
<dbReference type="SUPFAM" id="SSF55174">
    <property type="entry name" value="Alpha-L RNA-binding motif"/>
    <property type="match status" value="1"/>
</dbReference>
<evidence type="ECO:0000256" key="1">
    <source>
        <dbReference type="ARBA" id="ARBA00000381"/>
    </source>
</evidence>
<keyword evidence="4" id="KW-0698">rRNA processing</keyword>
<evidence type="ECO:0000313" key="13">
    <source>
        <dbReference type="Proteomes" id="UP000325161"/>
    </source>
</evidence>
<organism evidence="12 13">
    <name type="scientific">Pigmentiphaga aceris</name>
    <dbReference type="NCBI Taxonomy" id="1940612"/>
    <lineage>
        <taxon>Bacteria</taxon>
        <taxon>Pseudomonadati</taxon>
        <taxon>Pseudomonadota</taxon>
        <taxon>Betaproteobacteria</taxon>
        <taxon>Burkholderiales</taxon>
        <taxon>Alcaligenaceae</taxon>
        <taxon>Pigmentiphaga</taxon>
    </lineage>
</organism>
<feature type="domain" description="RNA-binding S4" evidence="11">
    <location>
        <begin position="46"/>
        <end position="107"/>
    </location>
</feature>
<evidence type="ECO:0000256" key="8">
    <source>
        <dbReference type="PROSITE-ProRule" id="PRU00182"/>
    </source>
</evidence>
<dbReference type="PROSITE" id="PS50889">
    <property type="entry name" value="S4"/>
    <property type="match status" value="1"/>
</dbReference>
<dbReference type="OrthoDB" id="9785808at2"/>
<dbReference type="EC" id="5.4.99.-" evidence="9"/>
<dbReference type="NCBIfam" id="TIGR00005">
    <property type="entry name" value="rluA_subfam"/>
    <property type="match status" value="1"/>
</dbReference>
<evidence type="ECO:0000259" key="11">
    <source>
        <dbReference type="SMART" id="SM00363"/>
    </source>
</evidence>
<dbReference type="SMART" id="SM00363">
    <property type="entry name" value="S4"/>
    <property type="match status" value="1"/>
</dbReference>
<keyword evidence="13" id="KW-1185">Reference proteome</keyword>
<feature type="compositionally biased region" description="Low complexity" evidence="10">
    <location>
        <begin position="12"/>
        <end position="31"/>
    </location>
</feature>
<evidence type="ECO:0000313" key="12">
    <source>
        <dbReference type="EMBL" id="QEI06960.1"/>
    </source>
</evidence>
<dbReference type="PANTHER" id="PTHR21600:SF92">
    <property type="entry name" value="RIBOSOMAL LARGE SUBUNIT PSEUDOURIDINE SYNTHASE C"/>
    <property type="match status" value="1"/>
</dbReference>
<dbReference type="CDD" id="cd00165">
    <property type="entry name" value="S4"/>
    <property type="match status" value="1"/>
</dbReference>
<proteinExistence type="inferred from homology"/>
<dbReference type="InterPro" id="IPR006225">
    <property type="entry name" value="PsdUridine_synth_RluC/D"/>
</dbReference>
<dbReference type="InterPro" id="IPR036986">
    <property type="entry name" value="S4_RNA-bd_sf"/>
</dbReference>
<gene>
    <name evidence="12" type="ORF">FXN63_14780</name>
</gene>
<accession>A0A5C0B1F6</accession>
<dbReference type="EMBL" id="CP043046">
    <property type="protein sequence ID" value="QEI06960.1"/>
    <property type="molecule type" value="Genomic_DNA"/>
</dbReference>
<dbReference type="Pfam" id="PF00849">
    <property type="entry name" value="PseudoU_synth_2"/>
    <property type="match status" value="1"/>
</dbReference>
<comment type="similarity">
    <text evidence="3 9">Belongs to the pseudouridine synthase RluA family.</text>
</comment>
<keyword evidence="6 9" id="KW-0413">Isomerase</keyword>
<evidence type="ECO:0000256" key="10">
    <source>
        <dbReference type="SAM" id="MobiDB-lite"/>
    </source>
</evidence>
<dbReference type="InterPro" id="IPR006145">
    <property type="entry name" value="PsdUridine_synth_RsuA/RluA"/>
</dbReference>
<dbReference type="Proteomes" id="UP000325161">
    <property type="component" value="Chromosome"/>
</dbReference>
<keyword evidence="5 8" id="KW-0694">RNA-binding</keyword>
<comment type="catalytic activity">
    <reaction evidence="9">
        <text>a uridine in RNA = a pseudouridine in RNA</text>
        <dbReference type="Rhea" id="RHEA:48348"/>
        <dbReference type="Rhea" id="RHEA-COMP:12068"/>
        <dbReference type="Rhea" id="RHEA-COMP:12069"/>
        <dbReference type="ChEBI" id="CHEBI:65314"/>
        <dbReference type="ChEBI" id="CHEBI:65315"/>
    </reaction>
</comment>
<feature type="active site" evidence="7">
    <location>
        <position position="163"/>
    </location>
</feature>
<dbReference type="InterPro" id="IPR002942">
    <property type="entry name" value="S4_RNA-bd"/>
</dbReference>
<dbReference type="GO" id="GO:0000455">
    <property type="term" value="P:enzyme-directed rRNA pseudouridine synthesis"/>
    <property type="evidence" value="ECO:0007669"/>
    <property type="project" value="UniProtKB-ARBA"/>
</dbReference>